<evidence type="ECO:0000313" key="2">
    <source>
        <dbReference type="Proteomes" id="UP000789396"/>
    </source>
</evidence>
<name>A0A9N9A174_9GLOM</name>
<gene>
    <name evidence="1" type="ORF">RFULGI_LOCUS3038</name>
</gene>
<dbReference type="Proteomes" id="UP000789396">
    <property type="component" value="Unassembled WGS sequence"/>
</dbReference>
<dbReference type="EMBL" id="CAJVPZ010002502">
    <property type="protein sequence ID" value="CAG8514177.1"/>
    <property type="molecule type" value="Genomic_DNA"/>
</dbReference>
<keyword evidence="2" id="KW-1185">Reference proteome</keyword>
<sequence length="47" mass="5762">MLNKKQKAKELNIYNYNYIYIFLLHSTEEIYAIINVKYYIPLIKDAF</sequence>
<organism evidence="1 2">
    <name type="scientific">Racocetra fulgida</name>
    <dbReference type="NCBI Taxonomy" id="60492"/>
    <lineage>
        <taxon>Eukaryota</taxon>
        <taxon>Fungi</taxon>
        <taxon>Fungi incertae sedis</taxon>
        <taxon>Mucoromycota</taxon>
        <taxon>Glomeromycotina</taxon>
        <taxon>Glomeromycetes</taxon>
        <taxon>Diversisporales</taxon>
        <taxon>Gigasporaceae</taxon>
        <taxon>Racocetra</taxon>
    </lineage>
</organism>
<evidence type="ECO:0000313" key="1">
    <source>
        <dbReference type="EMBL" id="CAG8514177.1"/>
    </source>
</evidence>
<reference evidence="1" key="1">
    <citation type="submission" date="2021-06" db="EMBL/GenBank/DDBJ databases">
        <authorList>
            <person name="Kallberg Y."/>
            <person name="Tangrot J."/>
            <person name="Rosling A."/>
        </authorList>
    </citation>
    <scope>NUCLEOTIDE SEQUENCE</scope>
    <source>
        <strain evidence="1">IN212</strain>
    </source>
</reference>
<dbReference type="AlphaFoldDB" id="A0A9N9A174"/>
<proteinExistence type="predicted"/>
<accession>A0A9N9A174</accession>
<protein>
    <submittedName>
        <fullName evidence="1">14632_t:CDS:1</fullName>
    </submittedName>
</protein>
<comment type="caution">
    <text evidence="1">The sequence shown here is derived from an EMBL/GenBank/DDBJ whole genome shotgun (WGS) entry which is preliminary data.</text>
</comment>